<dbReference type="Gene3D" id="3.40.630.10">
    <property type="entry name" value="Zn peptidases"/>
    <property type="match status" value="1"/>
</dbReference>
<dbReference type="SUPFAM" id="SSF53187">
    <property type="entry name" value="Zn-dependent exopeptidases"/>
    <property type="match status" value="1"/>
</dbReference>
<accession>A0A832WQU6</accession>
<evidence type="ECO:0000313" key="1">
    <source>
        <dbReference type="EMBL" id="HII75350.1"/>
    </source>
</evidence>
<proteinExistence type="predicted"/>
<dbReference type="GeneID" id="1459961"/>
<sequence>MLSLEFFPLGEIIHGSDKEKFILSKLKEKFGGSLHTIKTKEWVIENFELYVNGKKVNGSLLPYTSGYVKGKVGKEIRYYEMPPHPFMVKDLYDKTVAEGYKGVIFFDQGKLRRISVGSKIPAVFSEVPLKDGDEVEIYSKSYLRENESYNLEVEAIPGEDYIVIGAHVDHWLSGYHDNLFSLDIIEGLKVELKHHGLKFLFFSSEEGPRCCNGSFQHKKDNTFIMISLDALFPNRVVFSATPDLFQFSQFFNVKRIEMPTPFSDHFSYILEGYPAMVLYNDDLIPWYHSDKDLPLDEDKVYLKEIIQGLRKMLEKTDNVTKEELDKIFFDYAKQQGFEIKERKGSIIPLGLTSTFKKLQ</sequence>
<dbReference type="RefSeq" id="WP_010979973.1">
    <property type="nucleotide sequence ID" value="NZ_BAABQO010000008.1"/>
</dbReference>
<reference evidence="1" key="1">
    <citation type="journal article" date="2020" name="bioRxiv">
        <title>A rank-normalized archaeal taxonomy based on genome phylogeny resolves widespread incomplete and uneven classifications.</title>
        <authorList>
            <person name="Rinke C."/>
            <person name="Chuvochina M."/>
            <person name="Mussig A.J."/>
            <person name="Chaumeil P.-A."/>
            <person name="Waite D.W."/>
            <person name="Whitman W.B."/>
            <person name="Parks D.H."/>
            <person name="Hugenholtz P."/>
        </authorList>
    </citation>
    <scope>NUCLEOTIDE SEQUENCE</scope>
    <source>
        <strain evidence="1">UBA8838</strain>
    </source>
</reference>
<dbReference type="AlphaFoldDB" id="A0A832WQU6"/>
<dbReference type="OMA" id="GAHVDHW"/>
<dbReference type="EMBL" id="DUJO01000060">
    <property type="protein sequence ID" value="HII75350.1"/>
    <property type="molecule type" value="Genomic_DNA"/>
</dbReference>
<dbReference type="Proteomes" id="UP000646844">
    <property type="component" value="Unassembled WGS sequence"/>
</dbReference>
<organism evidence="1 2">
    <name type="scientific">Sulfurisphaera tokodaii</name>
    <dbReference type="NCBI Taxonomy" id="111955"/>
    <lineage>
        <taxon>Archaea</taxon>
        <taxon>Thermoproteota</taxon>
        <taxon>Thermoprotei</taxon>
        <taxon>Sulfolobales</taxon>
        <taxon>Sulfolobaceae</taxon>
        <taxon>Sulfurisphaera</taxon>
    </lineage>
</organism>
<protein>
    <submittedName>
        <fullName evidence="1">Zn-dependent exopeptidase M28</fullName>
    </submittedName>
</protein>
<name>A0A832WQU6_9CREN</name>
<evidence type="ECO:0000313" key="2">
    <source>
        <dbReference type="Proteomes" id="UP000646844"/>
    </source>
</evidence>
<gene>
    <name evidence="1" type="ORF">HA332_13520</name>
</gene>
<comment type="caution">
    <text evidence="1">The sequence shown here is derived from an EMBL/GenBank/DDBJ whole genome shotgun (WGS) entry which is preliminary data.</text>
</comment>